<sequence length="175" mass="19063">MSHLTTAQQGLEAIKTKQWDLAITKLTTALDSTPSPIWLLARSKAFIGKGLATEALTDAERAWHVAYDRGSRSLMLEAQYRRAVACYHLGRLADADCCCVYAMRLAKGFAAVEEKDPGLEFVDEGGRWIATAEQAMEESRGDSSLDVGRDVGRLMGGVGKDQGLGDRLGFCACRF</sequence>
<keyword evidence="2" id="KW-1185">Reference proteome</keyword>
<dbReference type="Pfam" id="PF13432">
    <property type="entry name" value="TPR_16"/>
    <property type="match status" value="1"/>
</dbReference>
<protein>
    <submittedName>
        <fullName evidence="1">SGT1 and CS domain containing protein</fullName>
    </submittedName>
</protein>
<dbReference type="SUPFAM" id="SSF48452">
    <property type="entry name" value="TPR-like"/>
    <property type="match status" value="1"/>
</dbReference>
<proteinExistence type="predicted"/>
<dbReference type="InterPro" id="IPR011990">
    <property type="entry name" value="TPR-like_helical_dom_sf"/>
</dbReference>
<comment type="caution">
    <text evidence="1">The sequence shown here is derived from an EMBL/GenBank/DDBJ whole genome shotgun (WGS) entry which is preliminary data.</text>
</comment>
<dbReference type="OrthoDB" id="1898560at2759"/>
<name>A0A8H4Q5F7_9HYPO</name>
<dbReference type="Gene3D" id="1.25.40.10">
    <property type="entry name" value="Tetratricopeptide repeat domain"/>
    <property type="match status" value="1"/>
</dbReference>
<organism evidence="1 2">
    <name type="scientific">Ophiocordyceps camponoti-floridani</name>
    <dbReference type="NCBI Taxonomy" id="2030778"/>
    <lineage>
        <taxon>Eukaryota</taxon>
        <taxon>Fungi</taxon>
        <taxon>Dikarya</taxon>
        <taxon>Ascomycota</taxon>
        <taxon>Pezizomycotina</taxon>
        <taxon>Sordariomycetes</taxon>
        <taxon>Hypocreomycetidae</taxon>
        <taxon>Hypocreales</taxon>
        <taxon>Ophiocordycipitaceae</taxon>
        <taxon>Ophiocordyceps</taxon>
    </lineage>
</organism>
<reference evidence="1 2" key="1">
    <citation type="journal article" date="2020" name="G3 (Bethesda)">
        <title>Genetic Underpinnings of Host Manipulation by Ophiocordyceps as Revealed by Comparative Transcriptomics.</title>
        <authorList>
            <person name="Will I."/>
            <person name="Das B."/>
            <person name="Trinh T."/>
            <person name="Brachmann A."/>
            <person name="Ohm R.A."/>
            <person name="de Bekker C."/>
        </authorList>
    </citation>
    <scope>NUCLEOTIDE SEQUENCE [LARGE SCALE GENOMIC DNA]</scope>
    <source>
        <strain evidence="1 2">EC05</strain>
    </source>
</reference>
<dbReference type="AlphaFoldDB" id="A0A8H4Q5F7"/>
<accession>A0A8H4Q5F7</accession>
<evidence type="ECO:0000313" key="2">
    <source>
        <dbReference type="Proteomes" id="UP000562929"/>
    </source>
</evidence>
<dbReference type="Proteomes" id="UP000562929">
    <property type="component" value="Unassembled WGS sequence"/>
</dbReference>
<dbReference type="EMBL" id="JAACLJ010000005">
    <property type="protein sequence ID" value="KAF4585995.1"/>
    <property type="molecule type" value="Genomic_DNA"/>
</dbReference>
<gene>
    <name evidence="1" type="ORF">GQ602_005300</name>
</gene>
<evidence type="ECO:0000313" key="1">
    <source>
        <dbReference type="EMBL" id="KAF4585995.1"/>
    </source>
</evidence>